<feature type="transmembrane region" description="Helical" evidence="8">
    <location>
        <begin position="89"/>
        <end position="114"/>
    </location>
</feature>
<evidence type="ECO:0000313" key="9">
    <source>
        <dbReference type="EMBL" id="TVY93505.1"/>
    </source>
</evidence>
<comment type="caution">
    <text evidence="9">The sequence shown here is derived from an EMBL/GenBank/DDBJ whole genome shotgun (WGS) entry which is preliminary data.</text>
</comment>
<keyword evidence="10" id="KW-1185">Reference proteome</keyword>
<dbReference type="GO" id="GO:0005886">
    <property type="term" value="C:plasma membrane"/>
    <property type="evidence" value="ECO:0007669"/>
    <property type="project" value="UniProtKB-SubCell"/>
</dbReference>
<dbReference type="AlphaFoldDB" id="A0A559MKL7"/>
<feature type="transmembrane region" description="Helical" evidence="8">
    <location>
        <begin position="38"/>
        <end position="58"/>
    </location>
</feature>
<comment type="subcellular location">
    <subcellularLocation>
        <location evidence="1">Cell inner membrane</location>
        <topology evidence="1">Multi-pass membrane protein</topology>
    </subcellularLocation>
</comment>
<reference evidence="9 10" key="1">
    <citation type="submission" date="2018-05" db="EMBL/GenBank/DDBJ databases">
        <title>Genome sequencing and assembly of the regulated plant pathogen Lachnellula willkommii and related sister species for the development of diagnostic species identification markers.</title>
        <authorList>
            <person name="Giroux E."/>
            <person name="Bilodeau G."/>
        </authorList>
    </citation>
    <scope>NUCLEOTIDE SEQUENCE [LARGE SCALE GENOMIC DNA]</scope>
    <source>
        <strain evidence="9 10">CBS 172.35</strain>
    </source>
</reference>
<dbReference type="InterPro" id="IPR007272">
    <property type="entry name" value="Sulf_transp_TsuA/YedE"/>
</dbReference>
<dbReference type="EMBL" id="QGML01000122">
    <property type="protein sequence ID" value="TVY93505.1"/>
    <property type="molecule type" value="Genomic_DNA"/>
</dbReference>
<name>A0A559MKL7_9HELO</name>
<feature type="transmembrane region" description="Helical" evidence="8">
    <location>
        <begin position="169"/>
        <end position="191"/>
    </location>
</feature>
<organism evidence="9 10">
    <name type="scientific">Lachnellula willkommii</name>
    <dbReference type="NCBI Taxonomy" id="215461"/>
    <lineage>
        <taxon>Eukaryota</taxon>
        <taxon>Fungi</taxon>
        <taxon>Dikarya</taxon>
        <taxon>Ascomycota</taxon>
        <taxon>Pezizomycotina</taxon>
        <taxon>Leotiomycetes</taxon>
        <taxon>Helotiales</taxon>
        <taxon>Lachnaceae</taxon>
        <taxon>Lachnellula</taxon>
    </lineage>
</organism>
<evidence type="ECO:0000256" key="1">
    <source>
        <dbReference type="ARBA" id="ARBA00004429"/>
    </source>
</evidence>
<dbReference type="Proteomes" id="UP000315522">
    <property type="component" value="Unassembled WGS sequence"/>
</dbReference>
<feature type="transmembrane region" description="Helical" evidence="8">
    <location>
        <begin position="120"/>
        <end position="143"/>
    </location>
</feature>
<keyword evidence="3" id="KW-1003">Cell membrane</keyword>
<evidence type="ECO:0000256" key="4">
    <source>
        <dbReference type="ARBA" id="ARBA00022519"/>
    </source>
</evidence>
<evidence type="ECO:0000256" key="7">
    <source>
        <dbReference type="ARBA" id="ARBA00023136"/>
    </source>
</evidence>
<evidence type="ECO:0000256" key="3">
    <source>
        <dbReference type="ARBA" id="ARBA00022475"/>
    </source>
</evidence>
<keyword evidence="2" id="KW-0813">Transport</keyword>
<keyword evidence="5 8" id="KW-0812">Transmembrane</keyword>
<protein>
    <submittedName>
        <fullName evidence="9">Uncharacterized protein</fullName>
    </submittedName>
</protein>
<dbReference type="PANTHER" id="PTHR30574:SF1">
    <property type="entry name" value="SULPHUR TRANSPORT DOMAIN-CONTAINING PROTEIN"/>
    <property type="match status" value="1"/>
</dbReference>
<feature type="transmembrane region" description="Helical" evidence="8">
    <location>
        <begin position="286"/>
        <end position="305"/>
    </location>
</feature>
<feature type="transmembrane region" description="Helical" evidence="8">
    <location>
        <begin position="211"/>
        <end position="232"/>
    </location>
</feature>
<proteinExistence type="predicted"/>
<accession>A0A559MKL7</accession>
<keyword evidence="7 8" id="KW-0472">Membrane</keyword>
<evidence type="ECO:0000256" key="5">
    <source>
        <dbReference type="ARBA" id="ARBA00022692"/>
    </source>
</evidence>
<evidence type="ECO:0000256" key="6">
    <source>
        <dbReference type="ARBA" id="ARBA00022989"/>
    </source>
</evidence>
<feature type="transmembrane region" description="Helical" evidence="8">
    <location>
        <begin position="253"/>
        <end position="274"/>
    </location>
</feature>
<keyword evidence="6 8" id="KW-1133">Transmembrane helix</keyword>
<dbReference type="Pfam" id="PF04143">
    <property type="entry name" value="Sulf_transp"/>
    <property type="match status" value="1"/>
</dbReference>
<evidence type="ECO:0000256" key="8">
    <source>
        <dbReference type="SAM" id="Phobius"/>
    </source>
</evidence>
<gene>
    <name evidence="9" type="ORF">LAWI1_G000772</name>
</gene>
<evidence type="ECO:0000313" key="10">
    <source>
        <dbReference type="Proteomes" id="UP000315522"/>
    </source>
</evidence>
<keyword evidence="4" id="KW-0997">Cell inner membrane</keyword>
<evidence type="ECO:0000256" key="2">
    <source>
        <dbReference type="ARBA" id="ARBA00022448"/>
    </source>
</evidence>
<sequence length="342" mass="34737">MSTLIAKLAAGTVFGAALTASGVYSPWIIISQMRLEDFHMLQAFLTASAISAILMVTARKLGISQCPPPSPSTLGWFNGHAMSSIDGNILGGVLLGLGMTLTGACPGTVLVQVASGVRSGYLAMVGGVLGGAIYAQLAPYLSIPTVPTEERKQNLTVFQHFNMKESQALLVYDGLCAVMVFLAASSTVSAANILVNPIVGGVLIGCGQAASLALTGNAVGVSTAYGQLIRLVQWMLKRSQSSTQNEVKEPMPALTSIAFAIGIVSGAAMVNRAYSAAIPGGEISIPALRAIVGGVLMVFGARLAGGCTSGHGISGMSTLSISSFITVASIFAGGITLAAILG</sequence>
<dbReference type="PANTHER" id="PTHR30574">
    <property type="entry name" value="INNER MEMBRANE PROTEIN YEDE"/>
    <property type="match status" value="1"/>
</dbReference>
<feature type="transmembrane region" description="Helical" evidence="8">
    <location>
        <begin position="317"/>
        <end position="341"/>
    </location>
</feature>